<protein>
    <submittedName>
        <fullName evidence="1">Uncharacterized protein</fullName>
    </submittedName>
</protein>
<evidence type="ECO:0000313" key="2">
    <source>
        <dbReference type="Proteomes" id="UP000799423"/>
    </source>
</evidence>
<dbReference type="EMBL" id="MU006310">
    <property type="protein sequence ID" value="KAF2849803.1"/>
    <property type="molecule type" value="Genomic_DNA"/>
</dbReference>
<evidence type="ECO:0000313" key="1">
    <source>
        <dbReference type="EMBL" id="KAF2849803.1"/>
    </source>
</evidence>
<accession>A0A6A7B3E3</accession>
<dbReference type="Proteomes" id="UP000799423">
    <property type="component" value="Unassembled WGS sequence"/>
</dbReference>
<name>A0A6A7B3E3_9PLEO</name>
<organism evidence="1 2">
    <name type="scientific">Plenodomus tracheiphilus IPT5</name>
    <dbReference type="NCBI Taxonomy" id="1408161"/>
    <lineage>
        <taxon>Eukaryota</taxon>
        <taxon>Fungi</taxon>
        <taxon>Dikarya</taxon>
        <taxon>Ascomycota</taxon>
        <taxon>Pezizomycotina</taxon>
        <taxon>Dothideomycetes</taxon>
        <taxon>Pleosporomycetidae</taxon>
        <taxon>Pleosporales</taxon>
        <taxon>Pleosporineae</taxon>
        <taxon>Leptosphaeriaceae</taxon>
        <taxon>Plenodomus</taxon>
    </lineage>
</organism>
<sequence length="277" mass="32316">MDLRSNFVQLLTEDRSDIEWQKASADLPHLRIICEDGDKRSFTYNVQVHMEKEYQICYSSLQPVQFVPSVPLDRDFAKYRVVELLDHMTTYKYIEGIENRLSTQSLSKSFNARMYMSDDEKSRSTENCVLEVTVGQEFTFEIINLSEDVLHIYLYALRPDWSIVDQLTEFRSTERVELGPVYCRFKTTFKATLSQNFPSDHVTSEDEVFKLFVTRRADSFAGLRMDALSSSPRRGTLNTLKDFLAARRDRRRGGSDSDHEEEWFTKNFIVKTKAVST</sequence>
<proteinExistence type="predicted"/>
<reference evidence="1" key="1">
    <citation type="submission" date="2020-01" db="EMBL/GenBank/DDBJ databases">
        <authorList>
            <consortium name="DOE Joint Genome Institute"/>
            <person name="Haridas S."/>
            <person name="Albert R."/>
            <person name="Binder M."/>
            <person name="Bloem J."/>
            <person name="Labutti K."/>
            <person name="Salamov A."/>
            <person name="Andreopoulos B."/>
            <person name="Baker S.E."/>
            <person name="Barry K."/>
            <person name="Bills G."/>
            <person name="Bluhm B.H."/>
            <person name="Cannon C."/>
            <person name="Castanera R."/>
            <person name="Culley D.E."/>
            <person name="Daum C."/>
            <person name="Ezra D."/>
            <person name="Gonzalez J.B."/>
            <person name="Henrissat B."/>
            <person name="Kuo A."/>
            <person name="Liang C."/>
            <person name="Lipzen A."/>
            <person name="Lutzoni F."/>
            <person name="Magnuson J."/>
            <person name="Mondo S."/>
            <person name="Nolan M."/>
            <person name="Ohm R."/>
            <person name="Pangilinan J."/>
            <person name="Park H.-J."/>
            <person name="Ramirez L."/>
            <person name="Alfaro M."/>
            <person name="Sun H."/>
            <person name="Tritt A."/>
            <person name="Yoshinaga Y."/>
            <person name="Zwiers L.-H."/>
            <person name="Turgeon B.G."/>
            <person name="Goodwin S.B."/>
            <person name="Spatafora J.W."/>
            <person name="Crous P.W."/>
            <person name="Grigoriev I.V."/>
        </authorList>
    </citation>
    <scope>NUCLEOTIDE SEQUENCE</scope>
    <source>
        <strain evidence="1">IPT5</strain>
    </source>
</reference>
<dbReference type="AlphaFoldDB" id="A0A6A7B3E3"/>
<dbReference type="OrthoDB" id="3223806at2759"/>
<gene>
    <name evidence="1" type="ORF">T440DRAFT_398567</name>
</gene>
<keyword evidence="2" id="KW-1185">Reference proteome</keyword>